<dbReference type="Pfam" id="PF03477">
    <property type="entry name" value="ATP-cone"/>
    <property type="match status" value="1"/>
</dbReference>
<gene>
    <name evidence="7 10" type="primary">nrdR</name>
    <name evidence="10" type="ORF">NCTC9935_01474</name>
</gene>
<name>A0A2X0U4A8_9ACTO</name>
<keyword evidence="3 7" id="KW-0067">ATP-binding</keyword>
<keyword evidence="2 7" id="KW-0547">Nucleotide-binding</keyword>
<evidence type="ECO:0000313" key="10">
    <source>
        <dbReference type="EMBL" id="SPT55956.1"/>
    </source>
</evidence>
<dbReference type="Proteomes" id="UP000250192">
    <property type="component" value="Unassembled WGS sequence"/>
</dbReference>
<keyword evidence="7" id="KW-0863">Zinc-finger</keyword>
<reference evidence="10 11" key="1">
    <citation type="submission" date="2018-06" db="EMBL/GenBank/DDBJ databases">
        <authorList>
            <consortium name="Pathogen Informatics"/>
            <person name="Doyle S."/>
        </authorList>
    </citation>
    <scope>NUCLEOTIDE SEQUENCE [LARGE SCALE GENOMIC DNA]</scope>
    <source>
        <strain evidence="10 11">NCTC9935</strain>
    </source>
</reference>
<dbReference type="InterPro" id="IPR055173">
    <property type="entry name" value="NrdR-like_N"/>
</dbReference>
<keyword evidence="5 7" id="KW-0238">DNA-binding</keyword>
<dbReference type="EMBL" id="UAPR01000005">
    <property type="protein sequence ID" value="SPT55956.1"/>
    <property type="molecule type" value="Genomic_DNA"/>
</dbReference>
<evidence type="ECO:0000256" key="2">
    <source>
        <dbReference type="ARBA" id="ARBA00022741"/>
    </source>
</evidence>
<feature type="region of interest" description="Disordered" evidence="8">
    <location>
        <begin position="153"/>
        <end position="196"/>
    </location>
</feature>
<dbReference type="NCBIfam" id="TIGR00244">
    <property type="entry name" value="transcriptional regulator NrdR"/>
    <property type="match status" value="1"/>
</dbReference>
<keyword evidence="11" id="KW-1185">Reference proteome</keyword>
<evidence type="ECO:0000256" key="5">
    <source>
        <dbReference type="ARBA" id="ARBA00023125"/>
    </source>
</evidence>
<evidence type="ECO:0000313" key="11">
    <source>
        <dbReference type="Proteomes" id="UP000250192"/>
    </source>
</evidence>
<protein>
    <recommendedName>
        <fullName evidence="7">Transcriptional repressor NrdR</fullName>
    </recommendedName>
</protein>
<keyword evidence="6 7" id="KW-0804">Transcription</keyword>
<evidence type="ECO:0000256" key="3">
    <source>
        <dbReference type="ARBA" id="ARBA00022840"/>
    </source>
</evidence>
<evidence type="ECO:0000256" key="1">
    <source>
        <dbReference type="ARBA" id="ARBA00022491"/>
    </source>
</evidence>
<evidence type="ECO:0000256" key="8">
    <source>
        <dbReference type="SAM" id="MobiDB-lite"/>
    </source>
</evidence>
<keyword evidence="4 7" id="KW-0805">Transcription regulation</keyword>
<dbReference type="OrthoDB" id="9807461at2"/>
<dbReference type="GO" id="GO:0003677">
    <property type="term" value="F:DNA binding"/>
    <property type="evidence" value="ECO:0007669"/>
    <property type="project" value="UniProtKB-KW"/>
</dbReference>
<dbReference type="GO" id="GO:0045892">
    <property type="term" value="P:negative regulation of DNA-templated transcription"/>
    <property type="evidence" value="ECO:0007669"/>
    <property type="project" value="UniProtKB-UniRule"/>
</dbReference>
<comment type="cofactor">
    <cofactor evidence="7">
        <name>Zn(2+)</name>
        <dbReference type="ChEBI" id="CHEBI:29105"/>
    </cofactor>
    <text evidence="7">Binds 1 zinc ion.</text>
</comment>
<feature type="domain" description="ATP-cone" evidence="9">
    <location>
        <begin position="46"/>
        <end position="136"/>
    </location>
</feature>
<organism evidence="10 11">
    <name type="scientific">Schaalia odontolytica</name>
    <dbReference type="NCBI Taxonomy" id="1660"/>
    <lineage>
        <taxon>Bacteria</taxon>
        <taxon>Bacillati</taxon>
        <taxon>Actinomycetota</taxon>
        <taxon>Actinomycetes</taxon>
        <taxon>Actinomycetales</taxon>
        <taxon>Actinomycetaceae</taxon>
        <taxon>Schaalia</taxon>
    </lineage>
</organism>
<evidence type="ECO:0000256" key="6">
    <source>
        <dbReference type="ARBA" id="ARBA00023163"/>
    </source>
</evidence>
<dbReference type="GO" id="GO:0005524">
    <property type="term" value="F:ATP binding"/>
    <property type="evidence" value="ECO:0007669"/>
    <property type="project" value="UniProtKB-UniRule"/>
</dbReference>
<keyword evidence="7" id="KW-0479">Metal-binding</keyword>
<keyword evidence="7" id="KW-0862">Zinc</keyword>
<evidence type="ECO:0000259" key="9">
    <source>
        <dbReference type="PROSITE" id="PS51161"/>
    </source>
</evidence>
<dbReference type="PANTHER" id="PTHR30455">
    <property type="entry name" value="TRANSCRIPTIONAL REPRESSOR NRDR"/>
    <property type="match status" value="1"/>
</dbReference>
<dbReference type="Pfam" id="PF22811">
    <property type="entry name" value="Zn_ribbon_NrdR"/>
    <property type="match status" value="1"/>
</dbReference>
<dbReference type="GO" id="GO:0008270">
    <property type="term" value="F:zinc ion binding"/>
    <property type="evidence" value="ECO:0007669"/>
    <property type="project" value="UniProtKB-UniRule"/>
</dbReference>
<feature type="zinc finger region" evidence="7">
    <location>
        <begin position="3"/>
        <end position="34"/>
    </location>
</feature>
<comment type="similarity">
    <text evidence="7">Belongs to the NrdR family.</text>
</comment>
<sequence>MHCPFCHNPDSRVVDTRIADDGASIRRRRECTNCKKRFTTLETSSFQVVKRSGVVESFSRNKVVSGVKKACQGRPVSDDQLAILAQQVEEQLRSTGVSNVSTNEVGKAILPFLRDLDVIAYLRFASVYRQFDTLEDFEQAIHALRERYHGSASGADIPVTRDDAAPLAPTPAKKPRKARASRKRVASTAPTLLGDN</sequence>
<dbReference type="HAMAP" id="MF_00440">
    <property type="entry name" value="NrdR"/>
    <property type="match status" value="1"/>
</dbReference>
<proteinExistence type="inferred from homology"/>
<dbReference type="STRING" id="1660.APY09_09030"/>
<dbReference type="PANTHER" id="PTHR30455:SF2">
    <property type="entry name" value="TRANSCRIPTIONAL REPRESSOR NRDR"/>
    <property type="match status" value="1"/>
</dbReference>
<evidence type="ECO:0000256" key="7">
    <source>
        <dbReference type="HAMAP-Rule" id="MF_00440"/>
    </source>
</evidence>
<keyword evidence="1 7" id="KW-0678">Repressor</keyword>
<dbReference type="InterPro" id="IPR003796">
    <property type="entry name" value="RNR_NrdR-like"/>
</dbReference>
<dbReference type="GeneID" id="93758957"/>
<comment type="function">
    <text evidence="7">Negatively regulates transcription of bacterial ribonucleotide reductase nrd genes and operons by binding to NrdR-boxes.</text>
</comment>
<dbReference type="AlphaFoldDB" id="A0A2X0U4A8"/>
<evidence type="ECO:0000256" key="4">
    <source>
        <dbReference type="ARBA" id="ARBA00023015"/>
    </source>
</evidence>
<feature type="compositionally biased region" description="Basic residues" evidence="8">
    <location>
        <begin position="173"/>
        <end position="185"/>
    </location>
</feature>
<dbReference type="PROSITE" id="PS51161">
    <property type="entry name" value="ATP_CONE"/>
    <property type="match status" value="1"/>
</dbReference>
<dbReference type="InterPro" id="IPR005144">
    <property type="entry name" value="ATP-cone_dom"/>
</dbReference>
<accession>A0A2X0U4A8</accession>
<dbReference type="RefSeq" id="WP_111823965.1">
    <property type="nucleotide sequence ID" value="NZ_CAUQLB010000011.1"/>
</dbReference>